<dbReference type="InterPro" id="IPR032466">
    <property type="entry name" value="Metal_Hydrolase"/>
</dbReference>
<keyword evidence="4" id="KW-1185">Reference proteome</keyword>
<name>A0ABU0EP74_9PSEU</name>
<keyword evidence="1" id="KW-0378">Hydrolase</keyword>
<evidence type="ECO:0000313" key="4">
    <source>
        <dbReference type="Proteomes" id="UP001229651"/>
    </source>
</evidence>
<dbReference type="InterPro" id="IPR006680">
    <property type="entry name" value="Amidohydro-rel"/>
</dbReference>
<sequence>MTIFWAEHAWLPGGVASGVRIEVTDGVFTVVNPDAPRDGTVLRGLVLPGFANGHSHAFHRALRGRTHHDRGTFWTWRERMYEVAAKLDPDSYHRLARGVYAEMVLAGYTAVGEFHYLHRAPGGRPYADPNAMGHALAQAAEDAGIRLTLLDTCYLTGGFGRELSGAQLRFGDGDVDGWAARVARLEPGAAVVGAAVHSVRAVPADQLPFFAGWDGPLHVHLSEQRAENDDCRAHRGCTPAELLHDAGVLGPRTVAVHGTHLTDSDIRLLSRVCFCPTTERDLGDGIGEARRLSRSGAALCLGSDSHAVIDPFAELQALELHERLAAGQRGCFTAGELVAAATDHAAIGQPAGRLTPGAPADLVVVALDSVRTAGTEPGGAVFAASAADVTDVLVGGRWIVRDREHRLVDRPAAALADEVEALWRS</sequence>
<dbReference type="Pfam" id="PF01979">
    <property type="entry name" value="Amidohydro_1"/>
    <property type="match status" value="1"/>
</dbReference>
<dbReference type="EMBL" id="JAUSUT010000001">
    <property type="protein sequence ID" value="MDQ0377096.1"/>
    <property type="molecule type" value="Genomic_DNA"/>
</dbReference>
<dbReference type="SUPFAM" id="SSF51338">
    <property type="entry name" value="Composite domain of metallo-dependent hydrolases"/>
    <property type="match status" value="1"/>
</dbReference>
<dbReference type="SUPFAM" id="SSF51556">
    <property type="entry name" value="Metallo-dependent hydrolases"/>
    <property type="match status" value="1"/>
</dbReference>
<dbReference type="InterPro" id="IPR011059">
    <property type="entry name" value="Metal-dep_hydrolase_composite"/>
</dbReference>
<proteinExistence type="predicted"/>
<feature type="domain" description="Amidohydrolase-related" evidence="2">
    <location>
        <begin position="45"/>
        <end position="398"/>
    </location>
</feature>
<evidence type="ECO:0000259" key="2">
    <source>
        <dbReference type="Pfam" id="PF01979"/>
    </source>
</evidence>
<dbReference type="InterPro" id="IPR010252">
    <property type="entry name" value="HutF"/>
</dbReference>
<protein>
    <submittedName>
        <fullName evidence="3">Formiminoglutamate deiminase</fullName>
    </submittedName>
</protein>
<dbReference type="Gene3D" id="3.20.20.140">
    <property type="entry name" value="Metal-dependent hydrolases"/>
    <property type="match status" value="1"/>
</dbReference>
<reference evidence="3 4" key="1">
    <citation type="submission" date="2023-07" db="EMBL/GenBank/DDBJ databases">
        <title>Sequencing the genomes of 1000 actinobacteria strains.</title>
        <authorList>
            <person name="Klenk H.-P."/>
        </authorList>
    </citation>
    <scope>NUCLEOTIDE SEQUENCE [LARGE SCALE GENOMIC DNA]</scope>
    <source>
        <strain evidence="3 4">DSM 45805</strain>
    </source>
</reference>
<dbReference type="PANTHER" id="PTHR43794:SF11">
    <property type="entry name" value="AMIDOHYDROLASE-RELATED DOMAIN-CONTAINING PROTEIN"/>
    <property type="match status" value="1"/>
</dbReference>
<dbReference type="RefSeq" id="WP_306989246.1">
    <property type="nucleotide sequence ID" value="NZ_JAUSUT010000001.1"/>
</dbReference>
<dbReference type="NCBIfam" id="TIGR02022">
    <property type="entry name" value="hutF"/>
    <property type="match status" value="1"/>
</dbReference>
<evidence type="ECO:0000256" key="1">
    <source>
        <dbReference type="ARBA" id="ARBA00022801"/>
    </source>
</evidence>
<organism evidence="3 4">
    <name type="scientific">Amycolatopsis thermophila</name>
    <dbReference type="NCBI Taxonomy" id="206084"/>
    <lineage>
        <taxon>Bacteria</taxon>
        <taxon>Bacillati</taxon>
        <taxon>Actinomycetota</taxon>
        <taxon>Actinomycetes</taxon>
        <taxon>Pseudonocardiales</taxon>
        <taxon>Pseudonocardiaceae</taxon>
        <taxon>Amycolatopsis</taxon>
    </lineage>
</organism>
<accession>A0ABU0EP74</accession>
<dbReference type="Gene3D" id="2.30.40.10">
    <property type="entry name" value="Urease, subunit C, domain 1"/>
    <property type="match status" value="1"/>
</dbReference>
<dbReference type="PANTHER" id="PTHR43794">
    <property type="entry name" value="AMINOHYDROLASE SSNA-RELATED"/>
    <property type="match status" value="1"/>
</dbReference>
<gene>
    <name evidence="3" type="ORF">FB470_001090</name>
</gene>
<dbReference type="InterPro" id="IPR050287">
    <property type="entry name" value="MTA/SAH_deaminase"/>
</dbReference>
<evidence type="ECO:0000313" key="3">
    <source>
        <dbReference type="EMBL" id="MDQ0377096.1"/>
    </source>
</evidence>
<comment type="caution">
    <text evidence="3">The sequence shown here is derived from an EMBL/GenBank/DDBJ whole genome shotgun (WGS) entry which is preliminary data.</text>
</comment>
<dbReference type="NCBIfam" id="NF006681">
    <property type="entry name" value="PRK09229.1-2"/>
    <property type="match status" value="1"/>
</dbReference>
<dbReference type="Proteomes" id="UP001229651">
    <property type="component" value="Unassembled WGS sequence"/>
</dbReference>